<accession>A0A1I7KE71</accession>
<dbReference type="EMBL" id="FPBP01000018">
    <property type="protein sequence ID" value="SFU95707.1"/>
    <property type="molecule type" value="Genomic_DNA"/>
</dbReference>
<keyword evidence="2" id="KW-1185">Reference proteome</keyword>
<gene>
    <name evidence="1" type="ORF">SAMN04487955_11839</name>
</gene>
<proteinExistence type="predicted"/>
<protein>
    <submittedName>
        <fullName evidence="1">Uncharacterized protein</fullName>
    </submittedName>
</protein>
<name>A0A1I7KE71_9GAMM</name>
<dbReference type="AlphaFoldDB" id="A0A1I7KE71"/>
<evidence type="ECO:0000313" key="2">
    <source>
        <dbReference type="Proteomes" id="UP000198693"/>
    </source>
</evidence>
<dbReference type="STRING" id="463301.SAMN04487955_11839"/>
<organism evidence="1 2">
    <name type="scientific">Halomonas korlensis</name>
    <dbReference type="NCBI Taxonomy" id="463301"/>
    <lineage>
        <taxon>Bacteria</taxon>
        <taxon>Pseudomonadati</taxon>
        <taxon>Pseudomonadota</taxon>
        <taxon>Gammaproteobacteria</taxon>
        <taxon>Oceanospirillales</taxon>
        <taxon>Halomonadaceae</taxon>
        <taxon>Halomonas</taxon>
    </lineage>
</organism>
<dbReference type="Proteomes" id="UP000198693">
    <property type="component" value="Unassembled WGS sequence"/>
</dbReference>
<dbReference type="RefSeq" id="WP_089797450.1">
    <property type="nucleotide sequence ID" value="NZ_FPBP01000018.1"/>
</dbReference>
<dbReference type="OrthoDB" id="8755366at2"/>
<sequence>MSGDAIIDLDDYQAPETFERFVEDLKRSATVAGKPIIDPKLFARALSMDLQTLATDAHVHRVTLSRAQGSEKLQGFLRDSLQVLRAATDINGNFRHALFWFRNEPISTFDYRTPEQLVSEGRSKDVVRYLQALRAGAVG</sequence>
<reference evidence="2" key="1">
    <citation type="submission" date="2016-10" db="EMBL/GenBank/DDBJ databases">
        <authorList>
            <person name="Varghese N."/>
            <person name="Submissions S."/>
        </authorList>
    </citation>
    <scope>NUCLEOTIDE SEQUENCE [LARGE SCALE GENOMIC DNA]</scope>
    <source>
        <strain evidence="2">CGMCC 1.6981</strain>
    </source>
</reference>
<evidence type="ECO:0000313" key="1">
    <source>
        <dbReference type="EMBL" id="SFU95707.1"/>
    </source>
</evidence>